<evidence type="ECO:0000313" key="9">
    <source>
        <dbReference type="Proteomes" id="UP000184251"/>
    </source>
</evidence>
<dbReference type="SUPFAM" id="SSF51556">
    <property type="entry name" value="Metallo-dependent hydrolases"/>
    <property type="match status" value="1"/>
</dbReference>
<evidence type="ECO:0000256" key="3">
    <source>
        <dbReference type="ARBA" id="ARBA00010286"/>
    </source>
</evidence>
<dbReference type="PANTHER" id="PTHR43668:SF2">
    <property type="entry name" value="ALLANTOINASE"/>
    <property type="match status" value="1"/>
</dbReference>
<keyword evidence="5" id="KW-0378">Hydrolase</keyword>
<comment type="similarity">
    <text evidence="3">Belongs to the metallo-dependent hydrolases superfamily. DHOase family. Class I DHOase subfamily.</text>
</comment>
<evidence type="ECO:0000259" key="7">
    <source>
        <dbReference type="Pfam" id="PF01979"/>
    </source>
</evidence>
<dbReference type="PANTHER" id="PTHR43668">
    <property type="entry name" value="ALLANTOINASE"/>
    <property type="match status" value="1"/>
</dbReference>
<dbReference type="InterPro" id="IPR004722">
    <property type="entry name" value="DHOase"/>
</dbReference>
<dbReference type="GO" id="GO:0004038">
    <property type="term" value="F:allantoinase activity"/>
    <property type="evidence" value="ECO:0007669"/>
    <property type="project" value="TreeGrafter"/>
</dbReference>
<dbReference type="CDD" id="cd01317">
    <property type="entry name" value="DHOase_IIa"/>
    <property type="match status" value="1"/>
</dbReference>
<dbReference type="AlphaFoldDB" id="A0A1M4TKH0"/>
<dbReference type="GO" id="GO:0004151">
    <property type="term" value="F:dihydroorotase activity"/>
    <property type="evidence" value="ECO:0007669"/>
    <property type="project" value="InterPro"/>
</dbReference>
<dbReference type="EMBL" id="FQTU01000002">
    <property type="protein sequence ID" value="SHE44979.1"/>
    <property type="molecule type" value="Genomic_DNA"/>
</dbReference>
<dbReference type="RefSeq" id="WP_073269517.1">
    <property type="nucleotide sequence ID" value="NZ_FQTU01000002.1"/>
</dbReference>
<dbReference type="PROSITE" id="PS00482">
    <property type="entry name" value="DIHYDROOROTASE_1"/>
    <property type="match status" value="1"/>
</dbReference>
<proteinExistence type="inferred from homology"/>
<evidence type="ECO:0000256" key="1">
    <source>
        <dbReference type="ARBA" id="ARBA00001947"/>
    </source>
</evidence>
<accession>A0A1M4TKH0</accession>
<dbReference type="InterPro" id="IPR002195">
    <property type="entry name" value="Dihydroorotase_CS"/>
</dbReference>
<evidence type="ECO:0000256" key="5">
    <source>
        <dbReference type="ARBA" id="ARBA00022801"/>
    </source>
</evidence>
<dbReference type="GO" id="GO:0046872">
    <property type="term" value="F:metal ion binding"/>
    <property type="evidence" value="ECO:0007669"/>
    <property type="project" value="UniProtKB-KW"/>
</dbReference>
<dbReference type="InterPro" id="IPR032466">
    <property type="entry name" value="Metal_Hydrolase"/>
</dbReference>
<organism evidence="8 9">
    <name type="scientific">Alkalibacter saccharofermentans DSM 14828</name>
    <dbReference type="NCBI Taxonomy" id="1120975"/>
    <lineage>
        <taxon>Bacteria</taxon>
        <taxon>Bacillati</taxon>
        <taxon>Bacillota</taxon>
        <taxon>Clostridia</taxon>
        <taxon>Eubacteriales</taxon>
        <taxon>Eubacteriaceae</taxon>
        <taxon>Alkalibacter</taxon>
    </lineage>
</organism>
<dbReference type="InterPro" id="IPR050138">
    <property type="entry name" value="DHOase/Allantoinase_Hydrolase"/>
</dbReference>
<protein>
    <submittedName>
        <fullName evidence="8">Dihydroorotase</fullName>
    </submittedName>
</protein>
<evidence type="ECO:0000256" key="2">
    <source>
        <dbReference type="ARBA" id="ARBA00002368"/>
    </source>
</evidence>
<keyword evidence="9" id="KW-1185">Reference proteome</keyword>
<dbReference type="InterPro" id="IPR006680">
    <property type="entry name" value="Amidohydro-rel"/>
</dbReference>
<dbReference type="GO" id="GO:0006145">
    <property type="term" value="P:purine nucleobase catabolic process"/>
    <property type="evidence" value="ECO:0007669"/>
    <property type="project" value="TreeGrafter"/>
</dbReference>
<keyword evidence="6" id="KW-0665">Pyrimidine biosynthesis</keyword>
<feature type="domain" description="Amidohydrolase-related" evidence="7">
    <location>
        <begin position="47"/>
        <end position="378"/>
    </location>
</feature>
<dbReference type="Pfam" id="PF01979">
    <property type="entry name" value="Amidohydro_1"/>
    <property type="match status" value="1"/>
</dbReference>
<evidence type="ECO:0000313" key="8">
    <source>
        <dbReference type="EMBL" id="SHE44979.1"/>
    </source>
</evidence>
<dbReference type="Gene3D" id="3.20.20.140">
    <property type="entry name" value="Metal-dependent hydrolases"/>
    <property type="match status" value="2"/>
</dbReference>
<gene>
    <name evidence="8" type="ORF">SAMN02746064_00525</name>
</gene>
<evidence type="ECO:0000256" key="6">
    <source>
        <dbReference type="ARBA" id="ARBA00022975"/>
    </source>
</evidence>
<evidence type="ECO:0000256" key="4">
    <source>
        <dbReference type="ARBA" id="ARBA00022723"/>
    </source>
</evidence>
<dbReference type="Proteomes" id="UP000184251">
    <property type="component" value="Unassembled WGS sequence"/>
</dbReference>
<keyword evidence="4" id="KW-0479">Metal-binding</keyword>
<comment type="cofactor">
    <cofactor evidence="1">
        <name>Zn(2+)</name>
        <dbReference type="ChEBI" id="CHEBI:29105"/>
    </cofactor>
</comment>
<dbReference type="GO" id="GO:0006221">
    <property type="term" value="P:pyrimidine nucleotide biosynthetic process"/>
    <property type="evidence" value="ECO:0007669"/>
    <property type="project" value="UniProtKB-KW"/>
</dbReference>
<sequence>MIITNVTLVDCEKALKGSVVIEGGTIKEVTEKMMDLGEDIIDGRGMTLMPAFIDMHAHLREPGYEYKEDLQTGMSAALKGGFVHLCAMANTNPVMDDEQKIATIMQRSEKLNLCDLTQVSAVTKGFEDDETSFVNFEKIRPLTKMFSNDGKNMGDEEAMKKALVNSKDLDFILSCHCEPETEMVEKYVETAKKVGGNLHICHISLKSTLDAIAKAKDEGINITCEVTPHHIFDYGLDYKVAPPFASEKDVEALLEGIKSGKIDVCATDHAPHSFEDKEKGMPGISNIEYAFSAYHTVFEKNGIDISKLSEMLSEKPAKMLGLNMGKIKPGMEANLVLADLKEEYEINPASFLSKGKNTPFAGRKVKGKILMTIKRGEIKYDNR</sequence>
<dbReference type="GO" id="GO:0005737">
    <property type="term" value="C:cytoplasm"/>
    <property type="evidence" value="ECO:0007669"/>
    <property type="project" value="TreeGrafter"/>
</dbReference>
<dbReference type="PROSITE" id="PS00483">
    <property type="entry name" value="DIHYDROOROTASE_2"/>
    <property type="match status" value="1"/>
</dbReference>
<name>A0A1M4TKH0_9FIRM</name>
<dbReference type="SUPFAM" id="SSF51338">
    <property type="entry name" value="Composite domain of metallo-dependent hydrolases"/>
    <property type="match status" value="1"/>
</dbReference>
<dbReference type="InterPro" id="IPR011059">
    <property type="entry name" value="Metal-dep_hydrolase_composite"/>
</dbReference>
<dbReference type="STRING" id="1120975.SAMN02746064_00525"/>
<comment type="function">
    <text evidence="2">Catalyzes the reversible cyclization of carbamoyl aspartate to dihydroorotate.</text>
</comment>
<dbReference type="OrthoDB" id="9765462at2"/>
<reference evidence="8 9" key="1">
    <citation type="submission" date="2016-11" db="EMBL/GenBank/DDBJ databases">
        <authorList>
            <person name="Jaros S."/>
            <person name="Januszkiewicz K."/>
            <person name="Wedrychowicz H."/>
        </authorList>
    </citation>
    <scope>NUCLEOTIDE SEQUENCE [LARGE SCALE GENOMIC DNA]</scope>
    <source>
        <strain evidence="8 9">DSM 14828</strain>
    </source>
</reference>
<dbReference type="Gene3D" id="2.30.40.10">
    <property type="entry name" value="Urease, subunit C, domain 1"/>
    <property type="match status" value="1"/>
</dbReference>